<dbReference type="InterPro" id="IPR023213">
    <property type="entry name" value="CAT-like_dom_sf"/>
</dbReference>
<dbReference type="PANTHER" id="PTHR31623">
    <property type="entry name" value="F21J9.9"/>
    <property type="match status" value="1"/>
</dbReference>
<evidence type="ECO:0000256" key="3">
    <source>
        <dbReference type="ARBA" id="ARBA00023315"/>
    </source>
</evidence>
<accession>A0A843WMX1</accession>
<dbReference type="PANTHER" id="PTHR31623:SF17">
    <property type="entry name" value="F21J9.9"/>
    <property type="match status" value="1"/>
</dbReference>
<name>A0A843WMX1_COLES</name>
<dbReference type="AlphaFoldDB" id="A0A843WMX1"/>
<proteinExistence type="inferred from homology"/>
<reference evidence="4" key="1">
    <citation type="submission" date="2017-07" db="EMBL/GenBank/DDBJ databases">
        <title>Taro Niue Genome Assembly and Annotation.</title>
        <authorList>
            <person name="Atibalentja N."/>
            <person name="Keating K."/>
            <person name="Fields C.J."/>
        </authorList>
    </citation>
    <scope>NUCLEOTIDE SEQUENCE</scope>
    <source>
        <strain evidence="4">Niue_2</strain>
        <tissue evidence="4">Leaf</tissue>
    </source>
</reference>
<dbReference type="Pfam" id="PF02458">
    <property type="entry name" value="Transferase"/>
    <property type="match status" value="2"/>
</dbReference>
<keyword evidence="2" id="KW-0808">Transferase</keyword>
<evidence type="ECO:0000313" key="4">
    <source>
        <dbReference type="EMBL" id="MQM04060.1"/>
    </source>
</evidence>
<evidence type="ECO:0000313" key="5">
    <source>
        <dbReference type="Proteomes" id="UP000652761"/>
    </source>
</evidence>
<dbReference type="Proteomes" id="UP000652761">
    <property type="component" value="Unassembled WGS sequence"/>
</dbReference>
<dbReference type="Gene3D" id="3.30.559.10">
    <property type="entry name" value="Chloramphenicol acetyltransferase-like domain"/>
    <property type="match status" value="3"/>
</dbReference>
<dbReference type="GO" id="GO:0016746">
    <property type="term" value="F:acyltransferase activity"/>
    <property type="evidence" value="ECO:0007669"/>
    <property type="project" value="UniProtKB-KW"/>
</dbReference>
<organism evidence="4 5">
    <name type="scientific">Colocasia esculenta</name>
    <name type="common">Wild taro</name>
    <name type="synonym">Arum esculentum</name>
    <dbReference type="NCBI Taxonomy" id="4460"/>
    <lineage>
        <taxon>Eukaryota</taxon>
        <taxon>Viridiplantae</taxon>
        <taxon>Streptophyta</taxon>
        <taxon>Embryophyta</taxon>
        <taxon>Tracheophyta</taxon>
        <taxon>Spermatophyta</taxon>
        <taxon>Magnoliopsida</taxon>
        <taxon>Liliopsida</taxon>
        <taxon>Araceae</taxon>
        <taxon>Aroideae</taxon>
        <taxon>Colocasieae</taxon>
        <taxon>Colocasia</taxon>
    </lineage>
</organism>
<gene>
    <name evidence="4" type="ORF">Taro_036853</name>
</gene>
<keyword evidence="3" id="KW-0012">Acyltransferase</keyword>
<dbReference type="EMBL" id="NMUH01003147">
    <property type="protein sequence ID" value="MQM04060.1"/>
    <property type="molecule type" value="Genomic_DNA"/>
</dbReference>
<comment type="caution">
    <text evidence="4">The sequence shown here is derived from an EMBL/GenBank/DDBJ whole genome shotgun (WGS) entry which is preliminary data.</text>
</comment>
<keyword evidence="5" id="KW-1185">Reference proteome</keyword>
<comment type="similarity">
    <text evidence="1">Belongs to the plant acyltransferase family.</text>
</comment>
<evidence type="ECO:0000256" key="1">
    <source>
        <dbReference type="ARBA" id="ARBA00009861"/>
    </source>
</evidence>
<evidence type="ECO:0000256" key="2">
    <source>
        <dbReference type="ARBA" id="ARBA00022679"/>
    </source>
</evidence>
<sequence length="515" mass="56948">MLTFSRSRQLVRMPLSMASSMLTSEVEEVGRDLELVIPICDPWRPIGGGVDDDEVTDSSTLRRLTEELTSADIRGVDGAYIRETVHGPGAPFAFSSWLGKYLWRGTRVVLFNSMWGFPFHKVDFGWRRPAWAGFDAVRMGVVVGLMGRREGGGHMEVRVMLKAEEMARLRQDPEFLSLLSFEVAGVWGRWVGLGTEQGGSGAGGKQAVGEDALEHVVVDVNISERERSEQGKVAEGYRSGAEEVGRDLELVVPICDPRQPSRGGVDDDEVTNSSTLCLLAEELTSAAIRGVDGAYIRETVQGPWASFAFAKRLGKYLRRGTRVVWFSSMWGFPFYMANFEWGRPCRGWTGFAFASQLGKYLQRGTRVVWFSSMWGFPFYKADFGWESPAWVAWAGFDIVQMGVGVGLMGRREGGGHMEARVMLKAEEMARLWQDPKFLSLLSFDEAGARRGHVEKFLAAGEAGDPHTKPFFFPVVSAVTSTDHHLEVDQRPRPLAGGVGTFFPSGGGCTLLDLEA</sequence>
<protein>
    <submittedName>
        <fullName evidence="4">Uncharacterized protein</fullName>
    </submittedName>
</protein>